<dbReference type="Pfam" id="PF07995">
    <property type="entry name" value="GSDH"/>
    <property type="match status" value="1"/>
</dbReference>
<dbReference type="PANTHER" id="PTHR19328">
    <property type="entry name" value="HEDGEHOG-INTERACTING PROTEIN"/>
    <property type="match status" value="1"/>
</dbReference>
<dbReference type="Proteomes" id="UP000275473">
    <property type="component" value="Unassembled WGS sequence"/>
</dbReference>
<dbReference type="SUPFAM" id="SSF50952">
    <property type="entry name" value="Soluble quinoprotein glucose dehydrogenase"/>
    <property type="match status" value="1"/>
</dbReference>
<feature type="domain" description="Glucose/Sorbosone dehydrogenase" evidence="2">
    <location>
        <begin position="45"/>
        <end position="328"/>
    </location>
</feature>
<evidence type="ECO:0000259" key="2">
    <source>
        <dbReference type="Pfam" id="PF07995"/>
    </source>
</evidence>
<sequence length="344" mass="37866">MKKWMVSSLFFLMLTGCNSLGNTEPSSGGTPENTDNELEEIATNLETPWSINKVGEEFYISERPGTVAHIDADGQLTRQEVAFSDNVSNAAETGFLGFALKSDFSESQEAYAYYVYERDGRSFNKIVVLSLEEGSWQETDVLIDSVPTGNVHHGGRLELDNNGVLFATIGDASHPELAQDPASVNGKILRLNEYNEFQIYSMGHRNPQGLAWSGDDLYASEHGQSADDEINKIEEGQNYGWPLIEGNESEEGLESPFFTTGADETWAPSGIAIQDGLLYVATLRGEAIRVIDLETAEPVDSIDGFGRIRDVLSDGDDLYFITNNTDGRGDPAQDDDKLYRMSVE</sequence>
<protein>
    <submittedName>
        <fullName evidence="3">Quinoprotein glucose dehydrogenase</fullName>
    </submittedName>
</protein>
<keyword evidence="4" id="KW-1185">Reference proteome</keyword>
<evidence type="ECO:0000313" key="4">
    <source>
        <dbReference type="Proteomes" id="UP000275473"/>
    </source>
</evidence>
<feature type="chain" id="PRO_5038611508" evidence="1">
    <location>
        <begin position="22"/>
        <end position="344"/>
    </location>
</feature>
<dbReference type="Gene3D" id="2.120.10.30">
    <property type="entry name" value="TolB, C-terminal domain"/>
    <property type="match status" value="1"/>
</dbReference>
<reference evidence="3 4" key="1">
    <citation type="journal article" date="2018" name="Int. J. Syst. Evol. Microbiol.">
        <title>Planococcus salinus sp. nov., a moderately halophilic bacterium isolated from a saline-alkali soil.</title>
        <authorList>
            <person name="Gan L."/>
        </authorList>
    </citation>
    <scope>NUCLEOTIDE SEQUENCE [LARGE SCALE GENOMIC DNA]</scope>
    <source>
        <strain evidence="3 4">LCB217</strain>
    </source>
</reference>
<dbReference type="PROSITE" id="PS51257">
    <property type="entry name" value="PROKAR_LIPOPROTEIN"/>
    <property type="match status" value="1"/>
</dbReference>
<feature type="signal peptide" evidence="1">
    <location>
        <begin position="1"/>
        <end position="21"/>
    </location>
</feature>
<dbReference type="AlphaFoldDB" id="A0A3M8P9U9"/>
<evidence type="ECO:0000313" key="3">
    <source>
        <dbReference type="EMBL" id="RNF40458.1"/>
    </source>
</evidence>
<dbReference type="InterPro" id="IPR011042">
    <property type="entry name" value="6-blade_b-propeller_TolB-like"/>
</dbReference>
<dbReference type="EMBL" id="RIAX01000002">
    <property type="protein sequence ID" value="RNF40458.1"/>
    <property type="molecule type" value="Genomic_DNA"/>
</dbReference>
<dbReference type="OrthoDB" id="9770043at2"/>
<dbReference type="InterPro" id="IPR012938">
    <property type="entry name" value="Glc/Sorbosone_DH"/>
</dbReference>
<dbReference type="InterPro" id="IPR011041">
    <property type="entry name" value="Quinoprot_gluc/sorb_DH_b-prop"/>
</dbReference>
<keyword evidence="1" id="KW-0732">Signal</keyword>
<organism evidence="3 4">
    <name type="scientific">Planococcus salinus</name>
    <dbReference type="NCBI Taxonomy" id="1848460"/>
    <lineage>
        <taxon>Bacteria</taxon>
        <taxon>Bacillati</taxon>
        <taxon>Bacillota</taxon>
        <taxon>Bacilli</taxon>
        <taxon>Bacillales</taxon>
        <taxon>Caryophanaceae</taxon>
        <taxon>Planococcus</taxon>
    </lineage>
</organism>
<dbReference type="PANTHER" id="PTHR19328:SF13">
    <property type="entry name" value="HIPL1 PROTEIN"/>
    <property type="match status" value="1"/>
</dbReference>
<name>A0A3M8P9U9_9BACL</name>
<accession>A0A3M8P9U9</accession>
<proteinExistence type="predicted"/>
<gene>
    <name evidence="3" type="ORF">EEX84_03260</name>
</gene>
<dbReference type="RefSeq" id="WP_123164158.1">
    <property type="nucleotide sequence ID" value="NZ_RIAX01000002.1"/>
</dbReference>
<comment type="caution">
    <text evidence="3">The sequence shown here is derived from an EMBL/GenBank/DDBJ whole genome shotgun (WGS) entry which is preliminary data.</text>
</comment>
<evidence type="ECO:0000256" key="1">
    <source>
        <dbReference type="SAM" id="SignalP"/>
    </source>
</evidence>